<reference evidence="1 2" key="1">
    <citation type="submission" date="2021-12" db="EMBL/GenBank/DDBJ databases">
        <title>Genomic and phenotypic characterization of three Burkholderia contaminans isolates recovered from different sources.</title>
        <authorList>
            <person name="Lopez De Volder A."/>
            <person name="Fan Y."/>
            <person name="Nunvar J."/>
            <person name="Herrera T."/>
            <person name="Timp W."/>
            <person name="Degrossi J."/>
        </authorList>
    </citation>
    <scope>NUCLEOTIDE SEQUENCE [LARGE SCALE GENOMIC DNA]</scope>
    <source>
        <strain evidence="1 2">LMG 23361</strain>
        <plasmid evidence="1 2">unnamed3</plasmid>
    </source>
</reference>
<evidence type="ECO:0000313" key="2">
    <source>
        <dbReference type="Proteomes" id="UP001220209"/>
    </source>
</evidence>
<name>A0ABD7YGP6_9BURK</name>
<dbReference type="RefSeq" id="WP_226292010.1">
    <property type="nucleotide sequence ID" value="NZ_CABVQO010000033.1"/>
</dbReference>
<dbReference type="Proteomes" id="UP001220209">
    <property type="component" value="Plasmid unnamed3"/>
</dbReference>
<dbReference type="AlphaFoldDB" id="A0ABD7YGP6"/>
<sequence length="202" mass="21663">MTPASPLFAALDDNSLVSVAGYLWMVSRRGDGAVELSRTGEPRLPDVTIEEHPDANNAASTYQATVRATALCELAARRDDFATAEAAVAWATGFEFATRQVGSLTWYALAPNAPQWHAVIGASVAEIVSYERGGSPSYAVKRRLKFGTQSVEFSITDLAYRETPKNIVSFEQASAIALTMPDYVMELMRVPADATQPAGSAA</sequence>
<gene>
    <name evidence="1" type="ORF">LXE91_42685</name>
</gene>
<protein>
    <submittedName>
        <fullName evidence="1">Uncharacterized protein</fullName>
    </submittedName>
</protein>
<accession>A0ABD7YGP6</accession>
<organism evidence="1 2">
    <name type="scientific">Burkholderia contaminans</name>
    <dbReference type="NCBI Taxonomy" id="488447"/>
    <lineage>
        <taxon>Bacteria</taxon>
        <taxon>Pseudomonadati</taxon>
        <taxon>Pseudomonadota</taxon>
        <taxon>Betaproteobacteria</taxon>
        <taxon>Burkholderiales</taxon>
        <taxon>Burkholderiaceae</taxon>
        <taxon>Burkholderia</taxon>
        <taxon>Burkholderia cepacia complex</taxon>
    </lineage>
</organism>
<proteinExistence type="predicted"/>
<keyword evidence="1" id="KW-0614">Plasmid</keyword>
<evidence type="ECO:0000313" key="1">
    <source>
        <dbReference type="EMBL" id="WFN23937.1"/>
    </source>
</evidence>
<dbReference type="EMBL" id="CP090645">
    <property type="protein sequence ID" value="WFN23937.1"/>
    <property type="molecule type" value="Genomic_DNA"/>
</dbReference>
<geneLocation type="plasmid" evidence="1 2">
    <name>unnamed3</name>
</geneLocation>